<organism evidence="2 3">
    <name type="scientific">Sinomonas humi</name>
    <dbReference type="NCBI Taxonomy" id="1338436"/>
    <lineage>
        <taxon>Bacteria</taxon>
        <taxon>Bacillati</taxon>
        <taxon>Actinomycetota</taxon>
        <taxon>Actinomycetes</taxon>
        <taxon>Micrococcales</taxon>
        <taxon>Micrococcaceae</taxon>
        <taxon>Sinomonas</taxon>
    </lineage>
</organism>
<dbReference type="EMBL" id="JTDL01000104">
    <property type="protein sequence ID" value="KHL03174.1"/>
    <property type="molecule type" value="Genomic_DNA"/>
</dbReference>
<comment type="caution">
    <text evidence="2">The sequence shown here is derived from an EMBL/GenBank/DDBJ whole genome shotgun (WGS) entry which is preliminary data.</text>
</comment>
<feature type="compositionally biased region" description="Low complexity" evidence="1">
    <location>
        <begin position="180"/>
        <end position="197"/>
    </location>
</feature>
<keyword evidence="3" id="KW-1185">Reference proteome</keyword>
<evidence type="ECO:0000313" key="2">
    <source>
        <dbReference type="EMBL" id="KHL03174.1"/>
    </source>
</evidence>
<evidence type="ECO:0000313" key="3">
    <source>
        <dbReference type="Proteomes" id="UP000030982"/>
    </source>
</evidence>
<name>A0A0B2AMU3_9MICC</name>
<dbReference type="Pfam" id="PF19952">
    <property type="entry name" value="DUF6414"/>
    <property type="match status" value="1"/>
</dbReference>
<feature type="region of interest" description="Disordered" evidence="1">
    <location>
        <begin position="158"/>
        <end position="205"/>
    </location>
</feature>
<evidence type="ECO:0000256" key="1">
    <source>
        <dbReference type="SAM" id="MobiDB-lite"/>
    </source>
</evidence>
<gene>
    <name evidence="2" type="ORF">LK10_10485</name>
</gene>
<accession>A0A0B2AMU3</accession>
<feature type="region of interest" description="Disordered" evidence="1">
    <location>
        <begin position="72"/>
        <end position="92"/>
    </location>
</feature>
<dbReference type="AlphaFoldDB" id="A0A0B2AMU3"/>
<reference evidence="2 3" key="1">
    <citation type="submission" date="2014-09" db="EMBL/GenBank/DDBJ databases">
        <title>Genome sequence of Sinomonas sp. MUSC 117.</title>
        <authorList>
            <person name="Lee L.-H."/>
        </authorList>
    </citation>
    <scope>NUCLEOTIDE SEQUENCE [LARGE SCALE GENOMIC DNA]</scope>
    <source>
        <strain evidence="2 3">MUSC 117</strain>
    </source>
</reference>
<proteinExistence type="predicted"/>
<dbReference type="Proteomes" id="UP000030982">
    <property type="component" value="Unassembled WGS sequence"/>
</dbReference>
<sequence length="323" mass="34644">MVFSMSEETSGYSLAHPVYLDVPMMLSFLAHIEGGVWLSEQTKQTVSGAEEKFKKGRAALRARLLALGSVDAGAEGGDSSKDSSSIESKTERHHTSASLFNLLYEYLRDDNQVTDIGQPEQLNELRSGQLVELSGEYLGNPIEDVLAFFDSLMPYVANSDEDQGQKPATTAARGKRSGNPATRAAASVPAQAVQAQPNDSFSSDGARLMKRMSSDISNAPVHDLLFKAQGGLEAVVTAASEFYSRNTREYLRAGEFRVVGKVTKIVAQEDSINLTRRTVVGVAGPMMAEQLISSVSNGDLNLGVAQPIVAGPAVQILPMAIFI</sequence>
<protein>
    <submittedName>
        <fullName evidence="2">Uncharacterized protein</fullName>
    </submittedName>
</protein>
<dbReference type="InterPro" id="IPR045633">
    <property type="entry name" value="DUF6414"/>
</dbReference>